<dbReference type="AlphaFoldDB" id="A0A7X3FIF9"/>
<evidence type="ECO:0000313" key="1">
    <source>
        <dbReference type="EMBL" id="MVP00376.1"/>
    </source>
</evidence>
<comment type="caution">
    <text evidence="1">The sequence shown here is derived from an EMBL/GenBank/DDBJ whole genome shotgun (WGS) entry which is preliminary data.</text>
</comment>
<organism evidence="1 2">
    <name type="scientific">Paenibacillus lutrae</name>
    <dbReference type="NCBI Taxonomy" id="2078573"/>
    <lineage>
        <taxon>Bacteria</taxon>
        <taxon>Bacillati</taxon>
        <taxon>Bacillota</taxon>
        <taxon>Bacilli</taxon>
        <taxon>Bacillales</taxon>
        <taxon>Paenibacillaceae</taxon>
        <taxon>Paenibacillus</taxon>
    </lineage>
</organism>
<proteinExistence type="predicted"/>
<name>A0A7X3FIF9_9BACL</name>
<sequence length="63" mass="7205">MKELTQRFARLTEVVYSAGMEKESEELQEIWNNLISKIEVLSQDNGMLESTVSELETKLAQVS</sequence>
<dbReference type="Proteomes" id="UP000490800">
    <property type="component" value="Unassembled WGS sequence"/>
</dbReference>
<gene>
    <name evidence="1" type="ORF">EDM21_12720</name>
</gene>
<evidence type="ECO:0000313" key="2">
    <source>
        <dbReference type="Proteomes" id="UP000490800"/>
    </source>
</evidence>
<dbReference type="RefSeq" id="WP_157336000.1">
    <property type="nucleotide sequence ID" value="NZ_RHLK01000006.1"/>
</dbReference>
<protein>
    <submittedName>
        <fullName evidence="1">Uncharacterized protein</fullName>
    </submittedName>
</protein>
<keyword evidence="2" id="KW-1185">Reference proteome</keyword>
<accession>A0A7X3FIF9</accession>
<reference evidence="1 2" key="1">
    <citation type="journal article" date="2019" name="Microorganisms">
        <title>Paenibacillus lutrae sp. nov., A Chitinolytic Species Isolated from A River Otter in Castril Natural Park, Granada, Spain.</title>
        <authorList>
            <person name="Rodriguez M."/>
            <person name="Reina J.C."/>
            <person name="Bejar V."/>
            <person name="Llamas I."/>
        </authorList>
    </citation>
    <scope>NUCLEOTIDE SEQUENCE [LARGE SCALE GENOMIC DNA]</scope>
    <source>
        <strain evidence="1 2">N10</strain>
    </source>
</reference>
<dbReference type="EMBL" id="RHLK01000006">
    <property type="protein sequence ID" value="MVP00376.1"/>
    <property type="molecule type" value="Genomic_DNA"/>
</dbReference>